<dbReference type="EMBL" id="MN740247">
    <property type="protein sequence ID" value="QHT95891.1"/>
    <property type="molecule type" value="Genomic_DNA"/>
</dbReference>
<name>A0A6C0IRP9_9ZZZZ</name>
<sequence>MTEFTPTPVVATLELVQEYVIAGELELLKMIDFGEFRKKDLNQIRKHAIYHLNNELDDSLSNYDKLSDNIEICTDFLEKQINTAHKWELKNYTVYAECFDTCVHKVFDKTANCCIAISGDDIKKLMVQDNIHIRHFA</sequence>
<reference evidence="1" key="1">
    <citation type="journal article" date="2020" name="Nature">
        <title>Giant virus diversity and host interactions through global metagenomics.</title>
        <authorList>
            <person name="Schulz F."/>
            <person name="Roux S."/>
            <person name="Paez-Espino D."/>
            <person name="Jungbluth S."/>
            <person name="Walsh D.A."/>
            <person name="Denef V.J."/>
            <person name="McMahon K.D."/>
            <person name="Konstantinidis K.T."/>
            <person name="Eloe-Fadrosh E.A."/>
            <person name="Kyrpides N.C."/>
            <person name="Woyke T."/>
        </authorList>
    </citation>
    <scope>NUCLEOTIDE SEQUENCE</scope>
    <source>
        <strain evidence="1">GVMAG-M-3300024301-20</strain>
    </source>
</reference>
<proteinExistence type="predicted"/>
<organism evidence="1">
    <name type="scientific">viral metagenome</name>
    <dbReference type="NCBI Taxonomy" id="1070528"/>
    <lineage>
        <taxon>unclassified sequences</taxon>
        <taxon>metagenomes</taxon>
        <taxon>organismal metagenomes</taxon>
    </lineage>
</organism>
<accession>A0A6C0IRP9</accession>
<evidence type="ECO:0000313" key="1">
    <source>
        <dbReference type="EMBL" id="QHT95891.1"/>
    </source>
</evidence>
<protein>
    <submittedName>
        <fullName evidence="1">Uncharacterized protein</fullName>
    </submittedName>
</protein>
<dbReference type="AlphaFoldDB" id="A0A6C0IRP9"/>